<proteinExistence type="predicted"/>
<dbReference type="Pfam" id="PF01535">
    <property type="entry name" value="PPR"/>
    <property type="match status" value="2"/>
</dbReference>
<protein>
    <submittedName>
        <fullName evidence="2">Uncharacterized protein</fullName>
    </submittedName>
</protein>
<gene>
    <name evidence="2" type="ORF">KFK09_024366</name>
</gene>
<dbReference type="EMBL" id="JAGYWB010000017">
    <property type="protein sequence ID" value="KAI0494234.1"/>
    <property type="molecule type" value="Genomic_DNA"/>
</dbReference>
<dbReference type="SMR" id="A0A8T3ADV8"/>
<organism evidence="2 3">
    <name type="scientific">Dendrobium nobile</name>
    <name type="common">Orchid</name>
    <dbReference type="NCBI Taxonomy" id="94219"/>
    <lineage>
        <taxon>Eukaryota</taxon>
        <taxon>Viridiplantae</taxon>
        <taxon>Streptophyta</taxon>
        <taxon>Embryophyta</taxon>
        <taxon>Tracheophyta</taxon>
        <taxon>Spermatophyta</taxon>
        <taxon>Magnoliopsida</taxon>
        <taxon>Liliopsida</taxon>
        <taxon>Asparagales</taxon>
        <taxon>Orchidaceae</taxon>
        <taxon>Epidendroideae</taxon>
        <taxon>Malaxideae</taxon>
        <taxon>Dendrobiinae</taxon>
        <taxon>Dendrobium</taxon>
    </lineage>
</organism>
<dbReference type="PANTHER" id="PTHR47926">
    <property type="entry name" value="PENTATRICOPEPTIDE REPEAT-CONTAINING PROTEIN"/>
    <property type="match status" value="1"/>
</dbReference>
<sequence length="220" mass="25930">MDILYFLPNSFTFHLRSIYHLKCKCSNSRLLLSNIFDFDNFLACKFNIYFSKFNTNGDVRSVAFLFKQLEEHDVIICDIIELGDMTVVNEPFSRTLVRDVKSWNSILLGYAKGVGIGACESCFTIIPDKNVFSWNGLIGGYARHGRWIHFYYENNEFRWNVYIFEGLIDMYNKCECMHSAINVFTTMKKRALDLSIRMEEDFLSYVLLYWAHLNEFVDMH</sequence>
<dbReference type="GO" id="GO:0009451">
    <property type="term" value="P:RNA modification"/>
    <property type="evidence" value="ECO:0007669"/>
    <property type="project" value="InterPro"/>
</dbReference>
<dbReference type="Proteomes" id="UP000829196">
    <property type="component" value="Unassembled WGS sequence"/>
</dbReference>
<evidence type="ECO:0000256" key="1">
    <source>
        <dbReference type="ARBA" id="ARBA00022737"/>
    </source>
</evidence>
<dbReference type="InterPro" id="IPR046960">
    <property type="entry name" value="PPR_At4g14850-like_plant"/>
</dbReference>
<comment type="caution">
    <text evidence="2">The sequence shown here is derived from an EMBL/GenBank/DDBJ whole genome shotgun (WGS) entry which is preliminary data.</text>
</comment>
<evidence type="ECO:0000313" key="3">
    <source>
        <dbReference type="Proteomes" id="UP000829196"/>
    </source>
</evidence>
<dbReference type="OrthoDB" id="185373at2759"/>
<dbReference type="InterPro" id="IPR011990">
    <property type="entry name" value="TPR-like_helical_dom_sf"/>
</dbReference>
<dbReference type="GO" id="GO:0003723">
    <property type="term" value="F:RNA binding"/>
    <property type="evidence" value="ECO:0007669"/>
    <property type="project" value="InterPro"/>
</dbReference>
<dbReference type="AlphaFoldDB" id="A0A8T3ADV8"/>
<keyword evidence="1" id="KW-0677">Repeat</keyword>
<reference evidence="2" key="1">
    <citation type="journal article" date="2022" name="Front. Genet.">
        <title>Chromosome-Scale Assembly of the Dendrobium nobile Genome Provides Insights Into the Molecular Mechanism of the Biosynthesis of the Medicinal Active Ingredient of Dendrobium.</title>
        <authorList>
            <person name="Xu Q."/>
            <person name="Niu S.-C."/>
            <person name="Li K.-L."/>
            <person name="Zheng P.-J."/>
            <person name="Zhang X.-J."/>
            <person name="Jia Y."/>
            <person name="Liu Y."/>
            <person name="Niu Y.-X."/>
            <person name="Yu L.-H."/>
            <person name="Chen D.-F."/>
            <person name="Zhang G.-Q."/>
        </authorList>
    </citation>
    <scope>NUCLEOTIDE SEQUENCE</scope>
    <source>
        <tissue evidence="2">Leaf</tissue>
    </source>
</reference>
<name>A0A8T3ADV8_DENNO</name>
<evidence type="ECO:0000313" key="2">
    <source>
        <dbReference type="EMBL" id="KAI0494234.1"/>
    </source>
</evidence>
<dbReference type="InterPro" id="IPR002885">
    <property type="entry name" value="PPR_rpt"/>
</dbReference>
<accession>A0A8T3ADV8</accession>
<dbReference type="Gene3D" id="1.25.40.10">
    <property type="entry name" value="Tetratricopeptide repeat domain"/>
    <property type="match status" value="1"/>
</dbReference>
<keyword evidence="3" id="KW-1185">Reference proteome</keyword>